<sequence>MELVLSDASRITAGILLLTIVTIEFGGTFMLRVVGGGMPLTGFQKTFFRAGHAHAGVLVILGLVCQLLADATTLEAAWGTVARAGVPAGAILLPAGFFLSALGAERTQPNQLKVLLYLGAVAVAAGTLTLGIGLLTA</sequence>
<feature type="transmembrane region" description="Helical" evidence="1">
    <location>
        <begin position="114"/>
        <end position="135"/>
    </location>
</feature>
<keyword evidence="1" id="KW-0472">Membrane</keyword>
<dbReference type="RefSeq" id="WP_216826108.1">
    <property type="nucleotide sequence ID" value="NZ_CP031165.1"/>
</dbReference>
<dbReference type="AlphaFoldDB" id="A0A346Y109"/>
<evidence type="ECO:0000256" key="1">
    <source>
        <dbReference type="SAM" id="Phobius"/>
    </source>
</evidence>
<dbReference type="KEGG" id="euz:DVS28_a3483"/>
<proteinExistence type="predicted"/>
<gene>
    <name evidence="2" type="ORF">DVS28_a3483</name>
</gene>
<name>A0A346Y109_9ACTN</name>
<feature type="transmembrane region" description="Helical" evidence="1">
    <location>
        <begin position="46"/>
        <end position="69"/>
    </location>
</feature>
<feature type="transmembrane region" description="Helical" evidence="1">
    <location>
        <begin position="81"/>
        <end position="102"/>
    </location>
</feature>
<protein>
    <submittedName>
        <fullName evidence="2">Uncharacterized protein</fullName>
    </submittedName>
</protein>
<evidence type="ECO:0000313" key="3">
    <source>
        <dbReference type="Proteomes" id="UP000264006"/>
    </source>
</evidence>
<organism evidence="2 3">
    <name type="scientific">Euzebya pacifica</name>
    <dbReference type="NCBI Taxonomy" id="1608957"/>
    <lineage>
        <taxon>Bacteria</taxon>
        <taxon>Bacillati</taxon>
        <taxon>Actinomycetota</taxon>
        <taxon>Nitriliruptoria</taxon>
        <taxon>Euzebyales</taxon>
    </lineage>
</organism>
<dbReference type="Proteomes" id="UP000264006">
    <property type="component" value="Chromosome"/>
</dbReference>
<reference evidence="2 3" key="1">
    <citation type="submission" date="2018-09" db="EMBL/GenBank/DDBJ databases">
        <title>Complete genome sequence of Euzebya sp. DY32-46 isolated from seawater of Pacific Ocean.</title>
        <authorList>
            <person name="Xu L."/>
            <person name="Wu Y.-H."/>
            <person name="Xu X.-W."/>
        </authorList>
    </citation>
    <scope>NUCLEOTIDE SEQUENCE [LARGE SCALE GENOMIC DNA]</scope>
    <source>
        <strain evidence="2 3">DY32-46</strain>
    </source>
</reference>
<feature type="transmembrane region" description="Helical" evidence="1">
    <location>
        <begin position="12"/>
        <end position="34"/>
    </location>
</feature>
<dbReference type="EMBL" id="CP031165">
    <property type="protein sequence ID" value="AXV08156.1"/>
    <property type="molecule type" value="Genomic_DNA"/>
</dbReference>
<keyword evidence="1" id="KW-1133">Transmembrane helix</keyword>
<keyword evidence="1" id="KW-0812">Transmembrane</keyword>
<evidence type="ECO:0000313" key="2">
    <source>
        <dbReference type="EMBL" id="AXV08156.1"/>
    </source>
</evidence>
<keyword evidence="3" id="KW-1185">Reference proteome</keyword>
<accession>A0A346Y109</accession>